<proteinExistence type="predicted"/>
<keyword evidence="1" id="KW-1185">Reference proteome</keyword>
<sequence>MMQECTSKKSDVKLIKVSQSCATKSLRSKGFGQDQITVDEQEPLPFSDGDDVLIIFQIQKVMFAKAKNSKGPQNDN</sequence>
<dbReference type="Proteomes" id="UP000887565">
    <property type="component" value="Unplaced"/>
</dbReference>
<evidence type="ECO:0000313" key="2">
    <source>
        <dbReference type="WBParaSite" id="nRc.2.0.1.t10601-RA"/>
    </source>
</evidence>
<name>A0A915IBH0_ROMCU</name>
<accession>A0A915IBH0</accession>
<dbReference type="AlphaFoldDB" id="A0A915IBH0"/>
<reference evidence="2" key="1">
    <citation type="submission" date="2022-11" db="UniProtKB">
        <authorList>
            <consortium name="WormBaseParasite"/>
        </authorList>
    </citation>
    <scope>IDENTIFICATION</scope>
</reference>
<evidence type="ECO:0000313" key="1">
    <source>
        <dbReference type="Proteomes" id="UP000887565"/>
    </source>
</evidence>
<protein>
    <submittedName>
        <fullName evidence="2">Uncharacterized protein</fullName>
    </submittedName>
</protein>
<dbReference type="WBParaSite" id="nRc.2.0.1.t10601-RA">
    <property type="protein sequence ID" value="nRc.2.0.1.t10601-RA"/>
    <property type="gene ID" value="nRc.2.0.1.g10601"/>
</dbReference>
<organism evidence="1 2">
    <name type="scientific">Romanomermis culicivorax</name>
    <name type="common">Nematode worm</name>
    <dbReference type="NCBI Taxonomy" id="13658"/>
    <lineage>
        <taxon>Eukaryota</taxon>
        <taxon>Metazoa</taxon>
        <taxon>Ecdysozoa</taxon>
        <taxon>Nematoda</taxon>
        <taxon>Enoplea</taxon>
        <taxon>Dorylaimia</taxon>
        <taxon>Mermithida</taxon>
        <taxon>Mermithoidea</taxon>
        <taxon>Mermithidae</taxon>
        <taxon>Romanomermis</taxon>
    </lineage>
</organism>